<dbReference type="HOGENOM" id="CLU_2049159_0_0_1"/>
<evidence type="ECO:0000313" key="2">
    <source>
        <dbReference type="EMBL" id="EEQ32582.1"/>
    </source>
</evidence>
<evidence type="ECO:0000313" key="3">
    <source>
        <dbReference type="Proteomes" id="UP000002035"/>
    </source>
</evidence>
<feature type="region of interest" description="Disordered" evidence="1">
    <location>
        <begin position="1"/>
        <end position="27"/>
    </location>
</feature>
<feature type="compositionally biased region" description="Basic and acidic residues" evidence="1">
    <location>
        <begin position="79"/>
        <end position="95"/>
    </location>
</feature>
<proteinExistence type="predicted"/>
<dbReference type="AlphaFoldDB" id="C5FRS9"/>
<accession>C5FRS9</accession>
<dbReference type="VEuPathDB" id="FungiDB:MCYG_05401"/>
<dbReference type="RefSeq" id="XP_002845532.1">
    <property type="nucleotide sequence ID" value="XM_002845486.1"/>
</dbReference>
<sequence length="120" mass="13665">MKEAVRSYYKNRSRRETETEIASAKAHSRSLNPLTYEVLVAVAGGNKKRYKGRGGCKSNKKTRKNALGTVFTETQHAAETCRPREKTLDTIEVKGSRKKEKRREEREAQGRMEECKMNGG</sequence>
<feature type="compositionally biased region" description="Basic and acidic residues" evidence="1">
    <location>
        <begin position="102"/>
        <end position="120"/>
    </location>
</feature>
<dbReference type="GeneID" id="9228742"/>
<dbReference type="Proteomes" id="UP000002035">
    <property type="component" value="Unassembled WGS sequence"/>
</dbReference>
<protein>
    <submittedName>
        <fullName evidence="2">Uncharacterized protein</fullName>
    </submittedName>
</protein>
<dbReference type="EMBL" id="DS995705">
    <property type="protein sequence ID" value="EEQ32582.1"/>
    <property type="molecule type" value="Genomic_DNA"/>
</dbReference>
<name>C5FRS9_ARTOC</name>
<feature type="region of interest" description="Disordered" evidence="1">
    <location>
        <begin position="76"/>
        <end position="120"/>
    </location>
</feature>
<reference evidence="3" key="1">
    <citation type="journal article" date="2012" name="MBio">
        <title>Comparative genome analysis of Trichophyton rubrum and related dermatophytes reveals candidate genes involved in infection.</title>
        <authorList>
            <person name="Martinez D.A."/>
            <person name="Oliver B.G."/>
            <person name="Graeser Y."/>
            <person name="Goldberg J.M."/>
            <person name="Li W."/>
            <person name="Martinez-Rossi N.M."/>
            <person name="Monod M."/>
            <person name="Shelest E."/>
            <person name="Barton R.C."/>
            <person name="Birch E."/>
            <person name="Brakhage A.A."/>
            <person name="Chen Z."/>
            <person name="Gurr S.J."/>
            <person name="Heiman D."/>
            <person name="Heitman J."/>
            <person name="Kosti I."/>
            <person name="Rossi A."/>
            <person name="Saif S."/>
            <person name="Samalova M."/>
            <person name="Saunders C.W."/>
            <person name="Shea T."/>
            <person name="Summerbell R.C."/>
            <person name="Xu J."/>
            <person name="Young S."/>
            <person name="Zeng Q."/>
            <person name="Birren B.W."/>
            <person name="Cuomo C.A."/>
            <person name="White T.C."/>
        </authorList>
    </citation>
    <scope>NUCLEOTIDE SEQUENCE [LARGE SCALE GENOMIC DNA]</scope>
    <source>
        <strain evidence="3">ATCC MYA-4605 / CBS 113480</strain>
    </source>
</reference>
<gene>
    <name evidence="2" type="ORF">MCYG_05401</name>
</gene>
<organism evidence="2 3">
    <name type="scientific">Arthroderma otae (strain ATCC MYA-4605 / CBS 113480)</name>
    <name type="common">Microsporum canis</name>
    <dbReference type="NCBI Taxonomy" id="554155"/>
    <lineage>
        <taxon>Eukaryota</taxon>
        <taxon>Fungi</taxon>
        <taxon>Dikarya</taxon>
        <taxon>Ascomycota</taxon>
        <taxon>Pezizomycotina</taxon>
        <taxon>Eurotiomycetes</taxon>
        <taxon>Eurotiomycetidae</taxon>
        <taxon>Onygenales</taxon>
        <taxon>Arthrodermataceae</taxon>
        <taxon>Microsporum</taxon>
    </lineage>
</organism>
<keyword evidence="3" id="KW-1185">Reference proteome</keyword>
<evidence type="ECO:0000256" key="1">
    <source>
        <dbReference type="SAM" id="MobiDB-lite"/>
    </source>
</evidence>